<sequence length="137" mass="15030">MSHGLAWDTALRILALCVLLAGAETLHGIARTVWAVPRWGKERALQRSALTGSLLAGAICWFMVPGLGLHTAWHHAALGLGLATFMALFDVALGRWLMHRPWPRIAQEFNPASGNYLVFGLAFLSAAPMLVHWLRKP</sequence>
<keyword evidence="3" id="KW-1185">Reference proteome</keyword>
<feature type="transmembrane region" description="Helical" evidence="1">
    <location>
        <begin position="45"/>
        <end position="64"/>
    </location>
</feature>
<keyword evidence="1" id="KW-0472">Membrane</keyword>
<evidence type="ECO:0000256" key="1">
    <source>
        <dbReference type="SAM" id="Phobius"/>
    </source>
</evidence>
<keyword evidence="1" id="KW-1133">Transmembrane helix</keyword>
<dbReference type="EMBL" id="JBHSHJ010000005">
    <property type="protein sequence ID" value="MFC4789056.1"/>
    <property type="molecule type" value="Genomic_DNA"/>
</dbReference>
<protein>
    <submittedName>
        <fullName evidence="2">Uncharacterized protein</fullName>
    </submittedName>
</protein>
<reference evidence="3" key="1">
    <citation type="journal article" date="2019" name="Int. J. Syst. Evol. Microbiol.">
        <title>The Global Catalogue of Microorganisms (GCM) 10K type strain sequencing project: providing services to taxonomists for standard genome sequencing and annotation.</title>
        <authorList>
            <consortium name="The Broad Institute Genomics Platform"/>
            <consortium name="The Broad Institute Genome Sequencing Center for Infectious Disease"/>
            <person name="Wu L."/>
            <person name="Ma J."/>
        </authorList>
    </citation>
    <scope>NUCLEOTIDE SEQUENCE [LARGE SCALE GENOMIC DNA]</scope>
    <source>
        <strain evidence="3">CCUG 49452</strain>
    </source>
</reference>
<proteinExistence type="predicted"/>
<feature type="transmembrane region" description="Helical" evidence="1">
    <location>
        <begin position="116"/>
        <end position="134"/>
    </location>
</feature>
<organism evidence="2 3">
    <name type="scientific">Giesbergeria sinuosa</name>
    <dbReference type="NCBI Taxonomy" id="80883"/>
    <lineage>
        <taxon>Bacteria</taxon>
        <taxon>Pseudomonadati</taxon>
        <taxon>Pseudomonadota</taxon>
        <taxon>Betaproteobacteria</taxon>
        <taxon>Burkholderiales</taxon>
        <taxon>Comamonadaceae</taxon>
        <taxon>Giesbergeria</taxon>
    </lineage>
</organism>
<feature type="transmembrane region" description="Helical" evidence="1">
    <location>
        <begin position="76"/>
        <end position="96"/>
    </location>
</feature>
<evidence type="ECO:0000313" key="2">
    <source>
        <dbReference type="EMBL" id="MFC4789056.1"/>
    </source>
</evidence>
<gene>
    <name evidence="2" type="ORF">ACFO6X_08690</name>
</gene>
<dbReference type="RefSeq" id="WP_382432080.1">
    <property type="nucleotide sequence ID" value="NZ_JBHSHJ010000005.1"/>
</dbReference>
<evidence type="ECO:0000313" key="3">
    <source>
        <dbReference type="Proteomes" id="UP001596001"/>
    </source>
</evidence>
<accession>A0ABV9QBV5</accession>
<dbReference type="Proteomes" id="UP001596001">
    <property type="component" value="Unassembled WGS sequence"/>
</dbReference>
<name>A0ABV9QBV5_9BURK</name>
<keyword evidence="1" id="KW-0812">Transmembrane</keyword>
<comment type="caution">
    <text evidence="2">The sequence shown here is derived from an EMBL/GenBank/DDBJ whole genome shotgun (WGS) entry which is preliminary data.</text>
</comment>